<keyword evidence="2" id="KW-0479">Metal-binding</keyword>
<keyword evidence="4" id="KW-0378">Hydrolase</keyword>
<organism evidence="10 11">
    <name type="scientific">Halomarina ordinaria</name>
    <dbReference type="NCBI Taxonomy" id="3033939"/>
    <lineage>
        <taxon>Archaea</taxon>
        <taxon>Methanobacteriati</taxon>
        <taxon>Methanobacteriota</taxon>
        <taxon>Stenosarchaea group</taxon>
        <taxon>Halobacteria</taxon>
        <taxon>Halobacteriales</taxon>
        <taxon>Natronomonadaceae</taxon>
        <taxon>Halomarina</taxon>
    </lineage>
</organism>
<dbReference type="Pfam" id="PF03167">
    <property type="entry name" value="UDG"/>
    <property type="match status" value="1"/>
</dbReference>
<keyword evidence="5" id="KW-0408">Iron</keyword>
<name>A0ABD5UD21_9EURY</name>
<feature type="domain" description="Uracil-DNA glycosylase-like" evidence="9">
    <location>
        <begin position="32"/>
        <end position="205"/>
    </location>
</feature>
<dbReference type="GO" id="GO:0097506">
    <property type="term" value="F:deaminated base DNA N-glycosylase activity"/>
    <property type="evidence" value="ECO:0007669"/>
    <property type="project" value="UniProtKB-ARBA"/>
</dbReference>
<dbReference type="GO" id="GO:0006281">
    <property type="term" value="P:DNA repair"/>
    <property type="evidence" value="ECO:0007669"/>
    <property type="project" value="UniProtKB-KW"/>
</dbReference>
<dbReference type="SMART" id="SM00986">
    <property type="entry name" value="UDG"/>
    <property type="match status" value="1"/>
</dbReference>
<dbReference type="RefSeq" id="WP_304448874.1">
    <property type="nucleotide sequence ID" value="NZ_JARRAH010000001.1"/>
</dbReference>
<evidence type="ECO:0000313" key="11">
    <source>
        <dbReference type="Proteomes" id="UP001596406"/>
    </source>
</evidence>
<dbReference type="AlphaFoldDB" id="A0ABD5UD21"/>
<dbReference type="EMBL" id="JBHSXM010000001">
    <property type="protein sequence ID" value="MFC6837207.1"/>
    <property type="molecule type" value="Genomic_DNA"/>
</dbReference>
<evidence type="ECO:0000256" key="4">
    <source>
        <dbReference type="ARBA" id="ARBA00022801"/>
    </source>
</evidence>
<accession>A0ABD5UD21</accession>
<dbReference type="Proteomes" id="UP001596406">
    <property type="component" value="Unassembled WGS sequence"/>
</dbReference>
<keyword evidence="1" id="KW-0004">4Fe-4S</keyword>
<evidence type="ECO:0000256" key="3">
    <source>
        <dbReference type="ARBA" id="ARBA00022763"/>
    </source>
</evidence>
<evidence type="ECO:0000256" key="7">
    <source>
        <dbReference type="ARBA" id="ARBA00023204"/>
    </source>
</evidence>
<keyword evidence="3" id="KW-0227">DNA damage</keyword>
<evidence type="ECO:0000256" key="1">
    <source>
        <dbReference type="ARBA" id="ARBA00022485"/>
    </source>
</evidence>
<dbReference type="SMART" id="SM00987">
    <property type="entry name" value="UreE_C"/>
    <property type="match status" value="1"/>
</dbReference>
<protein>
    <submittedName>
        <fullName evidence="10">Uracil-DNA glycosylase family protein</fullName>
    </submittedName>
</protein>
<evidence type="ECO:0000256" key="8">
    <source>
        <dbReference type="SAM" id="MobiDB-lite"/>
    </source>
</evidence>
<evidence type="ECO:0000256" key="6">
    <source>
        <dbReference type="ARBA" id="ARBA00023014"/>
    </source>
</evidence>
<reference evidence="10 11" key="1">
    <citation type="journal article" date="2019" name="Int. J. Syst. Evol. Microbiol.">
        <title>The Global Catalogue of Microorganisms (GCM) 10K type strain sequencing project: providing services to taxonomists for standard genome sequencing and annotation.</title>
        <authorList>
            <consortium name="The Broad Institute Genomics Platform"/>
            <consortium name="The Broad Institute Genome Sequencing Center for Infectious Disease"/>
            <person name="Wu L."/>
            <person name="Ma J."/>
        </authorList>
    </citation>
    <scope>NUCLEOTIDE SEQUENCE [LARGE SCALE GENOMIC DNA]</scope>
    <source>
        <strain evidence="10 11">PSRA2</strain>
    </source>
</reference>
<evidence type="ECO:0000313" key="10">
    <source>
        <dbReference type="EMBL" id="MFC6837207.1"/>
    </source>
</evidence>
<comment type="caution">
    <text evidence="10">The sequence shown here is derived from an EMBL/GenBank/DDBJ whole genome shotgun (WGS) entry which is preliminary data.</text>
</comment>
<keyword evidence="11" id="KW-1185">Reference proteome</keyword>
<evidence type="ECO:0000259" key="9">
    <source>
        <dbReference type="SMART" id="SM00986"/>
    </source>
</evidence>
<dbReference type="CDD" id="cd10030">
    <property type="entry name" value="UDG-F4_TTUDGA_SPO1dp_like"/>
    <property type="match status" value="1"/>
</dbReference>
<dbReference type="InterPro" id="IPR036895">
    <property type="entry name" value="Uracil-DNA_glycosylase-like_sf"/>
</dbReference>
<dbReference type="GO" id="GO:0051539">
    <property type="term" value="F:4 iron, 4 sulfur cluster binding"/>
    <property type="evidence" value="ECO:0007669"/>
    <property type="project" value="UniProtKB-KW"/>
</dbReference>
<proteinExistence type="predicted"/>
<dbReference type="GO" id="GO:0046872">
    <property type="term" value="F:metal ion binding"/>
    <property type="evidence" value="ECO:0007669"/>
    <property type="project" value="UniProtKB-KW"/>
</dbReference>
<dbReference type="PANTHER" id="PTHR33693">
    <property type="entry name" value="TYPE-5 URACIL-DNA GLYCOSYLASE"/>
    <property type="match status" value="1"/>
</dbReference>
<keyword evidence="6" id="KW-0411">Iron-sulfur</keyword>
<evidence type="ECO:0000256" key="2">
    <source>
        <dbReference type="ARBA" id="ARBA00022723"/>
    </source>
</evidence>
<dbReference type="SUPFAM" id="SSF52141">
    <property type="entry name" value="Uracil-DNA glycosylase-like"/>
    <property type="match status" value="1"/>
</dbReference>
<keyword evidence="7" id="KW-0234">DNA repair</keyword>
<feature type="region of interest" description="Disordered" evidence="8">
    <location>
        <begin position="111"/>
        <end position="131"/>
    </location>
</feature>
<evidence type="ECO:0000256" key="5">
    <source>
        <dbReference type="ARBA" id="ARBA00023004"/>
    </source>
</evidence>
<dbReference type="InterPro" id="IPR051536">
    <property type="entry name" value="UDG_Type-4/5"/>
</dbReference>
<dbReference type="InterPro" id="IPR005122">
    <property type="entry name" value="Uracil-DNA_glycosylase-like"/>
</dbReference>
<gene>
    <name evidence="10" type="ORF">ACFQHK_11885</name>
</gene>
<sequence length="225" mass="24305">MPAFPDPEDRLALEPGCRRCPALCAARNRICWGVGPRDAPLVVVGEAPAAGDPTADRWQGGNWTGMAYSGRNSGWKIRSMVEELGYDDAYYTNAVKCFPSEAIPADAPEAADRLDRPPHETSHREPTPEERANCRPYLLRELDAVAPACVLATGKHATGSLLAVEGRTVDGFLDLVLSVQQCPTLGVPVLPVLHPSYQEVWISRLGHSYESYRDAVGEALAGLGV</sequence>
<dbReference type="Gene3D" id="3.40.470.10">
    <property type="entry name" value="Uracil-DNA glycosylase-like domain"/>
    <property type="match status" value="1"/>
</dbReference>